<protein>
    <submittedName>
        <fullName evidence="8">DedA family protein</fullName>
    </submittedName>
</protein>
<dbReference type="EMBL" id="NWUF01000001">
    <property type="protein sequence ID" value="PCE44335.1"/>
    <property type="molecule type" value="Genomic_DNA"/>
</dbReference>
<evidence type="ECO:0000256" key="2">
    <source>
        <dbReference type="ARBA" id="ARBA00022475"/>
    </source>
</evidence>
<sequence>MTDWVQALIAEGGYLGVFLLMFGETIFPPIPSEVIMSMAGLQAAKGTMSLTGAILVGSAGAMLGNIAWYLAARGLGMERLRPLIERHGRWLTMDWAEVDRGERWFMRHGYLFVCIGRMLPTLRSLISIPAGLMRMRFLPFCLWSSIGTVGWSAMLGTGGWVLGTRFAEMEAWLGLASTLLLIALGAWYLWRVLTWRPRT</sequence>
<feature type="transmembrane region" description="Helical" evidence="6">
    <location>
        <begin position="12"/>
        <end position="30"/>
    </location>
</feature>
<feature type="transmembrane region" description="Helical" evidence="6">
    <location>
        <begin position="171"/>
        <end position="190"/>
    </location>
</feature>
<evidence type="ECO:0000256" key="1">
    <source>
        <dbReference type="ARBA" id="ARBA00004651"/>
    </source>
</evidence>
<reference evidence="8 9" key="1">
    <citation type="submission" date="2017-09" db="EMBL/GenBank/DDBJ databases">
        <title>The Catabolism of 3,6-Dichlorosalicylic acid is Initiated by the Cytochrome P450 Monooxygenase DsmABC in Rhizorhabdus dicambivorans Ndbn-20.</title>
        <authorList>
            <person name="Na L."/>
        </authorList>
    </citation>
    <scope>NUCLEOTIDE SEQUENCE [LARGE SCALE GENOMIC DNA]</scope>
    <source>
        <strain evidence="8 9">Ndbn-20m</strain>
    </source>
</reference>
<dbReference type="PANTHER" id="PTHR42709">
    <property type="entry name" value="ALKALINE PHOSPHATASE LIKE PROTEIN"/>
    <property type="match status" value="1"/>
</dbReference>
<gene>
    <name evidence="8" type="ORF">COO09_01510</name>
</gene>
<evidence type="ECO:0000256" key="6">
    <source>
        <dbReference type="SAM" id="Phobius"/>
    </source>
</evidence>
<evidence type="ECO:0000313" key="9">
    <source>
        <dbReference type="Proteomes" id="UP000218934"/>
    </source>
</evidence>
<comment type="caution">
    <text evidence="8">The sequence shown here is derived from an EMBL/GenBank/DDBJ whole genome shotgun (WGS) entry which is preliminary data.</text>
</comment>
<feature type="domain" description="VTT" evidence="7">
    <location>
        <begin position="30"/>
        <end position="156"/>
    </location>
</feature>
<name>A0A2A4G0S8_9SPHN</name>
<dbReference type="OrthoDB" id="9813426at2"/>
<dbReference type="RefSeq" id="WP_066959138.1">
    <property type="nucleotide sequence ID" value="NZ_CP023449.1"/>
</dbReference>
<proteinExistence type="predicted"/>
<evidence type="ECO:0000256" key="3">
    <source>
        <dbReference type="ARBA" id="ARBA00022692"/>
    </source>
</evidence>
<dbReference type="PANTHER" id="PTHR42709:SF6">
    <property type="entry name" value="UNDECAPRENYL PHOSPHATE TRANSPORTER A"/>
    <property type="match status" value="1"/>
</dbReference>
<keyword evidence="4 6" id="KW-1133">Transmembrane helix</keyword>
<dbReference type="InterPro" id="IPR051311">
    <property type="entry name" value="DedA_domain"/>
</dbReference>
<dbReference type="KEGG" id="rdi:CMV14_12125"/>
<evidence type="ECO:0000256" key="4">
    <source>
        <dbReference type="ARBA" id="ARBA00022989"/>
    </source>
</evidence>
<dbReference type="Pfam" id="PF09335">
    <property type="entry name" value="VTT_dom"/>
    <property type="match status" value="1"/>
</dbReference>
<dbReference type="AlphaFoldDB" id="A0A2A4G0S8"/>
<feature type="transmembrane region" description="Helical" evidence="6">
    <location>
        <begin position="137"/>
        <end position="162"/>
    </location>
</feature>
<keyword evidence="2" id="KW-1003">Cell membrane</keyword>
<evidence type="ECO:0000259" key="7">
    <source>
        <dbReference type="Pfam" id="PF09335"/>
    </source>
</evidence>
<comment type="subcellular location">
    <subcellularLocation>
        <location evidence="1">Cell membrane</location>
        <topology evidence="1">Multi-pass membrane protein</topology>
    </subcellularLocation>
</comment>
<keyword evidence="5 6" id="KW-0472">Membrane</keyword>
<dbReference type="Proteomes" id="UP000218934">
    <property type="component" value="Unassembled WGS sequence"/>
</dbReference>
<dbReference type="GO" id="GO:0005886">
    <property type="term" value="C:plasma membrane"/>
    <property type="evidence" value="ECO:0007669"/>
    <property type="project" value="UniProtKB-SubCell"/>
</dbReference>
<organism evidence="8 9">
    <name type="scientific">Rhizorhabdus dicambivorans</name>
    <dbReference type="NCBI Taxonomy" id="1850238"/>
    <lineage>
        <taxon>Bacteria</taxon>
        <taxon>Pseudomonadati</taxon>
        <taxon>Pseudomonadota</taxon>
        <taxon>Alphaproteobacteria</taxon>
        <taxon>Sphingomonadales</taxon>
        <taxon>Sphingomonadaceae</taxon>
        <taxon>Rhizorhabdus</taxon>
    </lineage>
</organism>
<feature type="transmembrane region" description="Helical" evidence="6">
    <location>
        <begin position="50"/>
        <end position="71"/>
    </location>
</feature>
<accession>A0A2A4G0S8</accession>
<evidence type="ECO:0000313" key="8">
    <source>
        <dbReference type="EMBL" id="PCE44335.1"/>
    </source>
</evidence>
<evidence type="ECO:0000256" key="5">
    <source>
        <dbReference type="ARBA" id="ARBA00023136"/>
    </source>
</evidence>
<keyword evidence="9" id="KW-1185">Reference proteome</keyword>
<dbReference type="InterPro" id="IPR032816">
    <property type="entry name" value="VTT_dom"/>
</dbReference>
<keyword evidence="3 6" id="KW-0812">Transmembrane</keyword>